<dbReference type="OrthoDB" id="429527at2759"/>
<evidence type="ECO:0000313" key="2">
    <source>
        <dbReference type="EMBL" id="CAE8609244.1"/>
    </source>
</evidence>
<keyword evidence="3" id="KW-1185">Reference proteome</keyword>
<sequence length="456" mass="50302">MDRSGARNVIERSAFSHNSVEDVFGEPLTSLEEDTQDNQQEILRVSEKYARCISSAAKRQKEQIANEQLPVSCESLEKVVSKTAWTQKRWADEDDDEDISELLTRAMPLSKQQGTSGGPVESLSWDPIGLAKVQMEVSNALARMWEKFKIDSVENSKPKGENNGEHFEKQSWITTASDDFPSFSHCDQFEDSDCDENESPLDNLDTPYAPRMPSNAGVPQPVAVSNMAPVACPTHFMMPVSMMPVQFVGVPLLQSPLRCFSPSPNFAPHYPVRRYLQPSRFHLSSASMGALSDQDSTFTNTSRANRLTVLSENQVHHGGVIRHSVRFTSGELSNADGVGFIFSSGLPCTKNIQKIVSVFANRTGRICIRAYTQVQRCDISVKPLELGDLLEVVTDLDQYTIEFTVWPASGSGASTVKVGFGQMLHALRRNGRSIRQACGYLAVVVKNPGVSVTMGS</sequence>
<feature type="compositionally biased region" description="Acidic residues" evidence="1">
    <location>
        <begin position="189"/>
        <end position="199"/>
    </location>
</feature>
<comment type="caution">
    <text evidence="2">The sequence shown here is derived from an EMBL/GenBank/DDBJ whole genome shotgun (WGS) entry which is preliminary data.</text>
</comment>
<dbReference type="Proteomes" id="UP000654075">
    <property type="component" value="Unassembled WGS sequence"/>
</dbReference>
<feature type="region of interest" description="Disordered" evidence="1">
    <location>
        <begin position="186"/>
        <end position="206"/>
    </location>
</feature>
<organism evidence="2 3">
    <name type="scientific">Polarella glacialis</name>
    <name type="common">Dinoflagellate</name>
    <dbReference type="NCBI Taxonomy" id="89957"/>
    <lineage>
        <taxon>Eukaryota</taxon>
        <taxon>Sar</taxon>
        <taxon>Alveolata</taxon>
        <taxon>Dinophyceae</taxon>
        <taxon>Suessiales</taxon>
        <taxon>Suessiaceae</taxon>
        <taxon>Polarella</taxon>
    </lineage>
</organism>
<dbReference type="EMBL" id="CAJNNV010024261">
    <property type="protein sequence ID" value="CAE8609244.1"/>
    <property type="molecule type" value="Genomic_DNA"/>
</dbReference>
<protein>
    <submittedName>
        <fullName evidence="2">Uncharacterized protein</fullName>
    </submittedName>
</protein>
<evidence type="ECO:0000313" key="3">
    <source>
        <dbReference type="Proteomes" id="UP000654075"/>
    </source>
</evidence>
<reference evidence="2" key="1">
    <citation type="submission" date="2021-02" db="EMBL/GenBank/DDBJ databases">
        <authorList>
            <person name="Dougan E. K."/>
            <person name="Rhodes N."/>
            <person name="Thang M."/>
            <person name="Chan C."/>
        </authorList>
    </citation>
    <scope>NUCLEOTIDE SEQUENCE</scope>
</reference>
<evidence type="ECO:0000256" key="1">
    <source>
        <dbReference type="SAM" id="MobiDB-lite"/>
    </source>
</evidence>
<dbReference type="AlphaFoldDB" id="A0A813F8V9"/>
<gene>
    <name evidence="2" type="ORF">PGLA1383_LOCUS27071</name>
</gene>
<proteinExistence type="predicted"/>
<name>A0A813F8V9_POLGL</name>
<accession>A0A813F8V9</accession>